<dbReference type="EMBL" id="JBHLUH010000079">
    <property type="protein sequence ID" value="MFC0533189.1"/>
    <property type="molecule type" value="Genomic_DNA"/>
</dbReference>
<dbReference type="RefSeq" id="WP_377260460.1">
    <property type="nucleotide sequence ID" value="NZ_JBHLUH010000079.1"/>
</dbReference>
<comment type="caution">
    <text evidence="1">The sequence shown here is derived from an EMBL/GenBank/DDBJ whole genome shotgun (WGS) entry which is preliminary data.</text>
</comment>
<gene>
    <name evidence="1" type="ORF">ACFFIA_36845</name>
</gene>
<sequence length="71" mass="7710">MTRIVTGRFPDVRDRVRHTTAGQLRAAGFAVVSSPTARNPGHVSVYVPDGPVPWDDETQAAFELCFQEGAP</sequence>
<evidence type="ECO:0000313" key="1">
    <source>
        <dbReference type="EMBL" id="MFC0533189.1"/>
    </source>
</evidence>
<dbReference type="Proteomes" id="UP001589867">
    <property type="component" value="Unassembled WGS sequence"/>
</dbReference>
<reference evidence="1 2" key="1">
    <citation type="submission" date="2024-09" db="EMBL/GenBank/DDBJ databases">
        <authorList>
            <person name="Sun Q."/>
            <person name="Mori K."/>
        </authorList>
    </citation>
    <scope>NUCLEOTIDE SEQUENCE [LARGE SCALE GENOMIC DNA]</scope>
    <source>
        <strain evidence="1 2">TBRC 3947</strain>
    </source>
</reference>
<name>A0ABV6MF67_9ACTN</name>
<accession>A0ABV6MF67</accession>
<evidence type="ECO:0000313" key="2">
    <source>
        <dbReference type="Proteomes" id="UP001589867"/>
    </source>
</evidence>
<keyword evidence="2" id="KW-1185">Reference proteome</keyword>
<evidence type="ECO:0008006" key="3">
    <source>
        <dbReference type="Google" id="ProtNLM"/>
    </source>
</evidence>
<protein>
    <recommendedName>
        <fullName evidence="3">PASTA domain-containing protein</fullName>
    </recommendedName>
</protein>
<proteinExistence type="predicted"/>
<organism evidence="1 2">
    <name type="scientific">Phytohabitans kaempferiae</name>
    <dbReference type="NCBI Taxonomy" id="1620943"/>
    <lineage>
        <taxon>Bacteria</taxon>
        <taxon>Bacillati</taxon>
        <taxon>Actinomycetota</taxon>
        <taxon>Actinomycetes</taxon>
        <taxon>Micromonosporales</taxon>
        <taxon>Micromonosporaceae</taxon>
    </lineage>
</organism>